<dbReference type="RefSeq" id="XP_008027503.1">
    <property type="nucleotide sequence ID" value="XM_008029312.1"/>
</dbReference>
<dbReference type="SUPFAM" id="SSF53474">
    <property type="entry name" value="alpha/beta-Hydrolases"/>
    <property type="match status" value="1"/>
</dbReference>
<dbReference type="STRING" id="671987.R0JVI9"/>
<dbReference type="PANTHER" id="PTHR17630:SF44">
    <property type="entry name" value="PROTEIN AIM2"/>
    <property type="match status" value="1"/>
</dbReference>
<dbReference type="AlphaFoldDB" id="R0JVI9"/>
<evidence type="ECO:0000313" key="2">
    <source>
        <dbReference type="EMBL" id="EOA85008.1"/>
    </source>
</evidence>
<dbReference type="Pfam" id="PF01738">
    <property type="entry name" value="DLH"/>
    <property type="match status" value="1"/>
</dbReference>
<organism evidence="2 3">
    <name type="scientific">Exserohilum turcicum (strain 28A)</name>
    <name type="common">Northern leaf blight fungus</name>
    <name type="synonym">Setosphaeria turcica</name>
    <dbReference type="NCBI Taxonomy" id="671987"/>
    <lineage>
        <taxon>Eukaryota</taxon>
        <taxon>Fungi</taxon>
        <taxon>Dikarya</taxon>
        <taxon>Ascomycota</taxon>
        <taxon>Pezizomycotina</taxon>
        <taxon>Dothideomycetes</taxon>
        <taxon>Pleosporomycetidae</taxon>
        <taxon>Pleosporales</taxon>
        <taxon>Pleosporineae</taxon>
        <taxon>Pleosporaceae</taxon>
        <taxon>Exserohilum</taxon>
    </lineage>
</organism>
<dbReference type="HOGENOM" id="CLU_054590_2_1_1"/>
<dbReference type="GeneID" id="19405918"/>
<dbReference type="Proteomes" id="UP000016935">
    <property type="component" value="Unassembled WGS sequence"/>
</dbReference>
<dbReference type="OrthoDB" id="17560at2759"/>
<dbReference type="GO" id="GO:0016787">
    <property type="term" value="F:hydrolase activity"/>
    <property type="evidence" value="ECO:0007669"/>
    <property type="project" value="InterPro"/>
</dbReference>
<dbReference type="eggNOG" id="KOG3043">
    <property type="taxonomic scope" value="Eukaryota"/>
</dbReference>
<reference evidence="2 3" key="2">
    <citation type="journal article" date="2013" name="PLoS Genet.">
        <title>Comparative genome structure, secondary metabolite, and effector coding capacity across Cochliobolus pathogens.</title>
        <authorList>
            <person name="Condon B.J."/>
            <person name="Leng Y."/>
            <person name="Wu D."/>
            <person name="Bushley K.E."/>
            <person name="Ohm R.A."/>
            <person name="Otillar R."/>
            <person name="Martin J."/>
            <person name="Schackwitz W."/>
            <person name="Grimwood J."/>
            <person name="MohdZainudin N."/>
            <person name="Xue C."/>
            <person name="Wang R."/>
            <person name="Manning V.A."/>
            <person name="Dhillon B."/>
            <person name="Tu Z.J."/>
            <person name="Steffenson B.J."/>
            <person name="Salamov A."/>
            <person name="Sun H."/>
            <person name="Lowry S."/>
            <person name="LaButti K."/>
            <person name="Han J."/>
            <person name="Copeland A."/>
            <person name="Lindquist E."/>
            <person name="Barry K."/>
            <person name="Schmutz J."/>
            <person name="Baker S.E."/>
            <person name="Ciuffetti L.M."/>
            <person name="Grigoriev I.V."/>
            <person name="Zhong S."/>
            <person name="Turgeon B.G."/>
        </authorList>
    </citation>
    <scope>NUCLEOTIDE SEQUENCE [LARGE SCALE GENOMIC DNA]</scope>
    <source>
        <strain evidence="3">28A</strain>
    </source>
</reference>
<keyword evidence="3" id="KW-1185">Reference proteome</keyword>
<protein>
    <recommendedName>
        <fullName evidence="1">Dienelactone hydrolase domain-containing protein</fullName>
    </recommendedName>
</protein>
<dbReference type="InterPro" id="IPR002925">
    <property type="entry name" value="Dienelactn_hydro"/>
</dbReference>
<proteinExistence type="predicted"/>
<dbReference type="Gene3D" id="3.40.50.1820">
    <property type="entry name" value="alpha/beta hydrolase"/>
    <property type="match status" value="1"/>
</dbReference>
<gene>
    <name evidence="2" type="ORF">SETTUDRAFT_91631</name>
</gene>
<sequence length="240" mass="26397">MASNPMGRCCIVGVQHEGTPRGQIKQIDNNGNTHHAIVIMTDVFGMDFPNVQLIADQFAANGYLTVIPDVFNGTQVQFPAPTTFNLEKYIATTMPQPDTVDPIYARVINHLRGELGVKRLGGVGYCFGGKYVCRWLKQGALDAGFMAHPSFVHADEVKGIQGPLSIAAAEIDDIFTLDERRQTEDLLTQHTVPYQIFLYSGVEHGFATKGDLANGKARFAKEQAFFQAVCWLDGYVKRGA</sequence>
<name>R0JVI9_EXST2</name>
<evidence type="ECO:0000259" key="1">
    <source>
        <dbReference type="Pfam" id="PF01738"/>
    </source>
</evidence>
<feature type="domain" description="Dienelactone hydrolase" evidence="1">
    <location>
        <begin position="34"/>
        <end position="233"/>
    </location>
</feature>
<evidence type="ECO:0000313" key="3">
    <source>
        <dbReference type="Proteomes" id="UP000016935"/>
    </source>
</evidence>
<dbReference type="EMBL" id="KB908703">
    <property type="protein sequence ID" value="EOA85008.1"/>
    <property type="molecule type" value="Genomic_DNA"/>
</dbReference>
<accession>R0JVI9</accession>
<dbReference type="PANTHER" id="PTHR17630">
    <property type="entry name" value="DIENELACTONE HYDROLASE"/>
    <property type="match status" value="1"/>
</dbReference>
<reference evidence="2 3" key="1">
    <citation type="journal article" date="2012" name="PLoS Pathog.">
        <title>Diverse lifestyles and strategies of plant pathogenesis encoded in the genomes of eighteen Dothideomycetes fungi.</title>
        <authorList>
            <person name="Ohm R.A."/>
            <person name="Feau N."/>
            <person name="Henrissat B."/>
            <person name="Schoch C.L."/>
            <person name="Horwitz B.A."/>
            <person name="Barry K.W."/>
            <person name="Condon B.J."/>
            <person name="Copeland A.C."/>
            <person name="Dhillon B."/>
            <person name="Glaser F."/>
            <person name="Hesse C.N."/>
            <person name="Kosti I."/>
            <person name="LaButti K."/>
            <person name="Lindquist E.A."/>
            <person name="Lucas S."/>
            <person name="Salamov A.A."/>
            <person name="Bradshaw R.E."/>
            <person name="Ciuffetti L."/>
            <person name="Hamelin R.C."/>
            <person name="Kema G.H.J."/>
            <person name="Lawrence C."/>
            <person name="Scott J.A."/>
            <person name="Spatafora J.W."/>
            <person name="Turgeon B.G."/>
            <person name="de Wit P.J.G.M."/>
            <person name="Zhong S."/>
            <person name="Goodwin S.B."/>
            <person name="Grigoriev I.V."/>
        </authorList>
    </citation>
    <scope>NUCLEOTIDE SEQUENCE [LARGE SCALE GENOMIC DNA]</scope>
    <source>
        <strain evidence="3">28A</strain>
    </source>
</reference>
<dbReference type="InterPro" id="IPR029058">
    <property type="entry name" value="AB_hydrolase_fold"/>
</dbReference>